<gene>
    <name evidence="3" type="ORF">JHX87_10840</name>
</gene>
<dbReference type="RefSeq" id="WP_271884938.1">
    <property type="nucleotide sequence ID" value="NZ_CP067136.1"/>
</dbReference>
<keyword evidence="4" id="KW-1185">Reference proteome</keyword>
<organism evidence="3 4">
    <name type="scientific">Paracoccus fistulariae</name>
    <dbReference type="NCBI Taxonomy" id="658446"/>
    <lineage>
        <taxon>Bacteria</taxon>
        <taxon>Pseudomonadati</taxon>
        <taxon>Pseudomonadota</taxon>
        <taxon>Alphaproteobacteria</taxon>
        <taxon>Rhodobacterales</taxon>
        <taxon>Paracoccaceae</taxon>
        <taxon>Paracoccus</taxon>
    </lineage>
</organism>
<protein>
    <submittedName>
        <fullName evidence="3">DUF302 domain-containing protein</fullName>
    </submittedName>
</protein>
<feature type="domain" description="DUF302" evidence="2">
    <location>
        <begin position="53"/>
        <end position="114"/>
    </location>
</feature>
<dbReference type="PANTHER" id="PTHR38342">
    <property type="entry name" value="SLR5037 PROTEIN"/>
    <property type="match status" value="1"/>
</dbReference>
<dbReference type="CDD" id="cd14797">
    <property type="entry name" value="DUF302"/>
    <property type="match status" value="1"/>
</dbReference>
<dbReference type="EMBL" id="CP067136">
    <property type="protein sequence ID" value="WCR06010.1"/>
    <property type="molecule type" value="Genomic_DNA"/>
</dbReference>
<feature type="chain" id="PRO_5046133551" evidence="1">
    <location>
        <begin position="20"/>
        <end position="147"/>
    </location>
</feature>
<accession>A0ABY7SGI2</accession>
<dbReference type="InterPro" id="IPR035923">
    <property type="entry name" value="TT1751-like_sf"/>
</dbReference>
<sequence length="147" mass="15574">MYRIFAAIAVCLTGTAALAEEWVVKTSPHDVATTADRLEAVIAESPASLVARVDHQAAAAKAGLEMQPATVLIFGNPAMGTPLMQADPRVALDLPLKVLIWQDGEGTSIGYLTPDSLAERYDLADTEELRAKVTQALDGLTDKAIAE</sequence>
<reference evidence="3 4" key="1">
    <citation type="submission" date="2021-01" db="EMBL/GenBank/DDBJ databases">
        <title>Biogeographic distribution of Paracoccus.</title>
        <authorList>
            <person name="Hollensteiner J."/>
            <person name="Leineberger J."/>
            <person name="Brinkhoff T."/>
            <person name="Daniel R."/>
        </authorList>
    </citation>
    <scope>NUCLEOTIDE SEQUENCE [LARGE SCALE GENOMIC DNA]</scope>
    <source>
        <strain evidence="3 4">KCTC 22803</strain>
    </source>
</reference>
<proteinExistence type="predicted"/>
<dbReference type="Proteomes" id="UP001219349">
    <property type="component" value="Chromosome"/>
</dbReference>
<dbReference type="PANTHER" id="PTHR38342:SF2">
    <property type="entry name" value="INNER MEMBRANE OR EXPORTED"/>
    <property type="match status" value="1"/>
</dbReference>
<name>A0ABY7SGI2_9RHOB</name>
<evidence type="ECO:0000259" key="2">
    <source>
        <dbReference type="Pfam" id="PF03625"/>
    </source>
</evidence>
<feature type="signal peptide" evidence="1">
    <location>
        <begin position="1"/>
        <end position="19"/>
    </location>
</feature>
<evidence type="ECO:0000256" key="1">
    <source>
        <dbReference type="SAM" id="SignalP"/>
    </source>
</evidence>
<dbReference type="Gene3D" id="3.30.310.70">
    <property type="entry name" value="TT1751-like domain"/>
    <property type="match status" value="1"/>
</dbReference>
<evidence type="ECO:0000313" key="3">
    <source>
        <dbReference type="EMBL" id="WCR06010.1"/>
    </source>
</evidence>
<keyword evidence="1" id="KW-0732">Signal</keyword>
<dbReference type="SUPFAM" id="SSF103247">
    <property type="entry name" value="TT1751-like"/>
    <property type="match status" value="1"/>
</dbReference>
<evidence type="ECO:0000313" key="4">
    <source>
        <dbReference type="Proteomes" id="UP001219349"/>
    </source>
</evidence>
<dbReference type="Pfam" id="PF03625">
    <property type="entry name" value="DUF302"/>
    <property type="match status" value="1"/>
</dbReference>
<dbReference type="InterPro" id="IPR005180">
    <property type="entry name" value="DUF302"/>
</dbReference>